<keyword evidence="4" id="KW-0235">DNA replication</keyword>
<keyword evidence="8" id="KW-0460">Magnesium</keyword>
<dbReference type="RefSeq" id="WP_188403273.1">
    <property type="nucleotide sequence ID" value="NZ_BMCE01000002.1"/>
</dbReference>
<dbReference type="SUPFAM" id="SSF55811">
    <property type="entry name" value="Nudix"/>
    <property type="match status" value="1"/>
</dbReference>
<dbReference type="EMBL" id="JAFHKS010000042">
    <property type="protein sequence ID" value="MBN3545095.1"/>
    <property type="molecule type" value="Genomic_DNA"/>
</dbReference>
<organism evidence="13 14">
    <name type="scientific">Fictibacillus barbaricus</name>
    <dbReference type="NCBI Taxonomy" id="182136"/>
    <lineage>
        <taxon>Bacteria</taxon>
        <taxon>Bacillati</taxon>
        <taxon>Bacillota</taxon>
        <taxon>Bacilli</taxon>
        <taxon>Bacillales</taxon>
        <taxon>Fictibacillaceae</taxon>
        <taxon>Fictibacillus</taxon>
    </lineage>
</organism>
<accession>A0ABS2ZA82</accession>
<dbReference type="InterPro" id="IPR000086">
    <property type="entry name" value="NUDIX_hydrolase_dom"/>
</dbReference>
<feature type="domain" description="Nudix hydrolase" evidence="12">
    <location>
        <begin position="1"/>
        <end position="125"/>
    </location>
</feature>
<dbReference type="Proteomes" id="UP001319060">
    <property type="component" value="Unassembled WGS sequence"/>
</dbReference>
<evidence type="ECO:0000256" key="10">
    <source>
        <dbReference type="ARBA" id="ARBA00035861"/>
    </source>
</evidence>
<protein>
    <recommendedName>
        <fullName evidence="11">8-oxo-dGTP diphosphatase</fullName>
        <ecNumber evidence="11">3.6.1.55</ecNumber>
    </recommendedName>
</protein>
<evidence type="ECO:0000313" key="14">
    <source>
        <dbReference type="Proteomes" id="UP001319060"/>
    </source>
</evidence>
<dbReference type="Gene3D" id="3.90.79.10">
    <property type="entry name" value="Nucleoside Triphosphate Pyrophosphohydrolase"/>
    <property type="match status" value="1"/>
</dbReference>
<dbReference type="InterPro" id="IPR015797">
    <property type="entry name" value="NUDIX_hydrolase-like_dom_sf"/>
</dbReference>
<keyword evidence="9" id="KW-0234">DNA repair</keyword>
<evidence type="ECO:0000256" key="11">
    <source>
        <dbReference type="ARBA" id="ARBA00038905"/>
    </source>
</evidence>
<dbReference type="PROSITE" id="PS51462">
    <property type="entry name" value="NUDIX"/>
    <property type="match status" value="1"/>
</dbReference>
<keyword evidence="6" id="KW-0227">DNA damage</keyword>
<comment type="catalytic activity">
    <reaction evidence="10">
        <text>8-oxo-dGTP + H2O = 8-oxo-dGMP + diphosphate + H(+)</text>
        <dbReference type="Rhea" id="RHEA:31575"/>
        <dbReference type="ChEBI" id="CHEBI:15377"/>
        <dbReference type="ChEBI" id="CHEBI:15378"/>
        <dbReference type="ChEBI" id="CHEBI:33019"/>
        <dbReference type="ChEBI" id="CHEBI:63224"/>
        <dbReference type="ChEBI" id="CHEBI:77896"/>
        <dbReference type="EC" id="3.6.1.55"/>
    </reaction>
</comment>
<keyword evidence="5" id="KW-0479">Metal-binding</keyword>
<dbReference type="InterPro" id="IPR020476">
    <property type="entry name" value="Nudix_hydrolase"/>
</dbReference>
<evidence type="ECO:0000256" key="7">
    <source>
        <dbReference type="ARBA" id="ARBA00022801"/>
    </source>
</evidence>
<evidence type="ECO:0000313" key="13">
    <source>
        <dbReference type="EMBL" id="MBN3545095.1"/>
    </source>
</evidence>
<dbReference type="InterPro" id="IPR047127">
    <property type="entry name" value="MutT-like"/>
</dbReference>
<dbReference type="EC" id="3.6.1.55" evidence="11"/>
<dbReference type="NCBIfam" id="TIGR00586">
    <property type="entry name" value="mutt"/>
    <property type="match status" value="1"/>
</dbReference>
<evidence type="ECO:0000256" key="3">
    <source>
        <dbReference type="ARBA" id="ARBA00022457"/>
    </source>
</evidence>
<keyword evidence="3" id="KW-0515">Mutator protein</keyword>
<sequence>MKKVTAVLLKHNGKLLIAKRDEQRELGNLWEFPGGKIEKGETAEECLTREIKEEFQITIKVEEYYDESIYEYEFGTIQLIVYWASWISGEINATEHEDYKWVTIGELHNFNFAPADIPIVERLRREENEFSA</sequence>
<dbReference type="PRINTS" id="PR00502">
    <property type="entry name" value="NUDIXFAMILY"/>
</dbReference>
<reference evidence="13 14" key="1">
    <citation type="submission" date="2021-01" db="EMBL/GenBank/DDBJ databases">
        <title>Genome Sequencing of Type Strains.</title>
        <authorList>
            <person name="Lemaire J.F."/>
            <person name="Inderbitzin P."/>
            <person name="Collins S.B."/>
            <person name="Wespe N."/>
            <person name="Knight-Connoni V."/>
        </authorList>
    </citation>
    <scope>NUCLEOTIDE SEQUENCE [LARGE SCALE GENOMIC DNA]</scope>
    <source>
        <strain evidence="13 14">DSM 14730</strain>
    </source>
</reference>
<dbReference type="PANTHER" id="PTHR47707:SF1">
    <property type="entry name" value="NUDIX HYDROLASE FAMILY PROTEIN"/>
    <property type="match status" value="1"/>
</dbReference>
<comment type="caution">
    <text evidence="13">The sequence shown here is derived from an EMBL/GenBank/DDBJ whole genome shotgun (WGS) entry which is preliminary data.</text>
</comment>
<dbReference type="InterPro" id="IPR003561">
    <property type="entry name" value="Mutator_MutT"/>
</dbReference>
<evidence type="ECO:0000259" key="12">
    <source>
        <dbReference type="PROSITE" id="PS51462"/>
    </source>
</evidence>
<comment type="cofactor">
    <cofactor evidence="1">
        <name>Mg(2+)</name>
        <dbReference type="ChEBI" id="CHEBI:18420"/>
    </cofactor>
</comment>
<comment type="similarity">
    <text evidence="2">Belongs to the Nudix hydrolase family.</text>
</comment>
<proteinExistence type="inferred from homology"/>
<evidence type="ECO:0000256" key="5">
    <source>
        <dbReference type="ARBA" id="ARBA00022723"/>
    </source>
</evidence>
<keyword evidence="14" id="KW-1185">Reference proteome</keyword>
<dbReference type="PANTHER" id="PTHR47707">
    <property type="entry name" value="8-OXO-DGTP DIPHOSPHATASE"/>
    <property type="match status" value="1"/>
</dbReference>
<evidence type="ECO:0000256" key="2">
    <source>
        <dbReference type="ARBA" id="ARBA00005582"/>
    </source>
</evidence>
<evidence type="ECO:0000256" key="9">
    <source>
        <dbReference type="ARBA" id="ARBA00023204"/>
    </source>
</evidence>
<gene>
    <name evidence="13" type="primary">mutT</name>
    <name evidence="13" type="ORF">JYA64_07305</name>
</gene>
<evidence type="ECO:0000256" key="4">
    <source>
        <dbReference type="ARBA" id="ARBA00022705"/>
    </source>
</evidence>
<dbReference type="Pfam" id="PF00293">
    <property type="entry name" value="NUDIX"/>
    <property type="match status" value="1"/>
</dbReference>
<evidence type="ECO:0000256" key="8">
    <source>
        <dbReference type="ARBA" id="ARBA00022842"/>
    </source>
</evidence>
<evidence type="ECO:0000256" key="6">
    <source>
        <dbReference type="ARBA" id="ARBA00022763"/>
    </source>
</evidence>
<evidence type="ECO:0000256" key="1">
    <source>
        <dbReference type="ARBA" id="ARBA00001946"/>
    </source>
</evidence>
<dbReference type="CDD" id="cd03425">
    <property type="entry name" value="NUDIX_MutT_NudA_like"/>
    <property type="match status" value="1"/>
</dbReference>
<name>A0ABS2ZA82_9BACL</name>
<keyword evidence="7" id="KW-0378">Hydrolase</keyword>